<keyword evidence="2" id="KW-0677">Repeat</keyword>
<feature type="repeat" description="RCC1" evidence="6">
    <location>
        <begin position="378"/>
        <end position="429"/>
    </location>
</feature>
<evidence type="ECO:0000256" key="2">
    <source>
        <dbReference type="ARBA" id="ARBA00022737"/>
    </source>
</evidence>
<dbReference type="PRINTS" id="PR00633">
    <property type="entry name" value="RCCNDNSATION"/>
</dbReference>
<dbReference type="EMBL" id="LEKV01003647">
    <property type="protein sequence ID" value="KVH98841.1"/>
    <property type="molecule type" value="Genomic_DNA"/>
</dbReference>
<evidence type="ECO:0000256" key="8">
    <source>
        <dbReference type="SAM" id="MobiDB-lite"/>
    </source>
</evidence>
<gene>
    <name evidence="10" type="ORF">Ccrd_022917</name>
</gene>
<dbReference type="SUPFAM" id="SSF50985">
    <property type="entry name" value="RCC1/BLIP-II"/>
    <property type="match status" value="1"/>
</dbReference>
<evidence type="ECO:0000313" key="11">
    <source>
        <dbReference type="Proteomes" id="UP000243975"/>
    </source>
</evidence>
<evidence type="ECO:0000313" key="10">
    <source>
        <dbReference type="EMBL" id="KVH98841.1"/>
    </source>
</evidence>
<feature type="compositionally biased region" description="Basic and acidic residues" evidence="8">
    <location>
        <begin position="1"/>
        <end position="10"/>
    </location>
</feature>
<dbReference type="Pfam" id="PF25390">
    <property type="entry name" value="WD40_RLD"/>
    <property type="match status" value="1"/>
</dbReference>
<dbReference type="CDD" id="cd00065">
    <property type="entry name" value="FYVE_like_SF"/>
    <property type="match status" value="1"/>
</dbReference>
<feature type="coiled-coil region" evidence="7">
    <location>
        <begin position="652"/>
        <end position="686"/>
    </location>
</feature>
<feature type="repeat" description="RCC1" evidence="6">
    <location>
        <begin position="326"/>
        <end position="377"/>
    </location>
</feature>
<evidence type="ECO:0000256" key="4">
    <source>
        <dbReference type="ARBA" id="ARBA00022833"/>
    </source>
</evidence>
<protein>
    <submittedName>
        <fullName evidence="10">Regulator of chromosome condensation 1/beta-lactamase-inhibitor protein II</fullName>
    </submittedName>
</protein>
<evidence type="ECO:0000256" key="6">
    <source>
        <dbReference type="PROSITE-ProRule" id="PRU00235"/>
    </source>
</evidence>
<keyword evidence="1" id="KW-0479">Metal-binding</keyword>
<dbReference type="Gene3D" id="3.30.40.10">
    <property type="entry name" value="Zinc/RING finger domain, C3HC4 (zinc finger)"/>
    <property type="match status" value="1"/>
</dbReference>
<dbReference type="PANTHER" id="PTHR22870:SF358">
    <property type="entry name" value="REGULATOR OF CHROMOSOME CONDENSATION (RCC1) FAMILY WITH FYVE ZINC FINGER DOMAIN-CONTAINING PROTEIN"/>
    <property type="match status" value="1"/>
</dbReference>
<keyword evidence="4" id="KW-0862">Zinc</keyword>
<organism evidence="10 11">
    <name type="scientific">Cynara cardunculus var. scolymus</name>
    <name type="common">Globe artichoke</name>
    <name type="synonym">Cynara scolymus</name>
    <dbReference type="NCBI Taxonomy" id="59895"/>
    <lineage>
        <taxon>Eukaryota</taxon>
        <taxon>Viridiplantae</taxon>
        <taxon>Streptophyta</taxon>
        <taxon>Embryophyta</taxon>
        <taxon>Tracheophyta</taxon>
        <taxon>Spermatophyta</taxon>
        <taxon>Magnoliopsida</taxon>
        <taxon>eudicotyledons</taxon>
        <taxon>Gunneridae</taxon>
        <taxon>Pentapetalae</taxon>
        <taxon>asterids</taxon>
        <taxon>campanulids</taxon>
        <taxon>Asterales</taxon>
        <taxon>Asteraceae</taxon>
        <taxon>Carduoideae</taxon>
        <taxon>Cardueae</taxon>
        <taxon>Carduinae</taxon>
        <taxon>Cynara</taxon>
    </lineage>
</organism>
<sequence>MLTRRQDENYPRSLADSSRLTLPSTTSSSQGSLLDDVDSLHDVFIWGEGSGDGLLGGGVHRMGSPSSARMDALLPKALKSSMAFDARKVSCGSTHAVVVTKQRAVYSWGEGSGGRLGHGVEADVSIPKLIKELSRTNIELVACGENHTCAVTQAGHLYTWGDGIHNSGLLGHGTEASYWTPRKVGGQIEGMHISFISCGPWHSAAATSEGLLFTFGDGTFGALGHGDNSGTYCPREVEALKGLRTVKVSCGVWHTAAIVEVDHEPSTSGSSPAWKLFTWGNGDKGQLGHDDKDPRFFPSCVLSLYDKNFCQVACGHSLTVALTTSGQVYSMGSADYGQLGNPENTGNVPLCIEGKLKDSCIKEISCGSHHVAILNSKYEVYTWGKGAKGQLGHGDNKDRNIPTLLEALHETQVKSVVCGSNFTVAICLRKHVCAVDLPMCSGCHAQFNYKRKRQNCYNCGLVFCKPCSNRKSLKASLAPNMDKPCRVCEDCYYRLNKEETDMKSSYLPPKVSRTNTNHRSGPDNERKSSYHKSQSLLARLSSLDSFRLSGNQHSKPDTSQESGNSGALSLHNQSLQKEYSYASNSSPFVFDPGRIAAFLPSAIVGFQAPSPISTKPSPNHSMSFSSTTLSLALPEAKGDDSKRKNDDPKKEISTLRDQVEYLSKKAQILESELKTTSLQLKEATKQARDEGEKNKVAKVEIKSLTTQCNTTTVRRPGQIGRPGVFSDVQSVRFICWKNLQDFWPSFSQKAMDPLDITYVQWTDSFE</sequence>
<keyword evidence="7" id="KW-0175">Coiled coil</keyword>
<reference evidence="10 11" key="1">
    <citation type="journal article" date="2016" name="Sci. Rep.">
        <title>The genome sequence of the outbreeding globe artichoke constructed de novo incorporating a phase-aware low-pass sequencing strategy of F1 progeny.</title>
        <authorList>
            <person name="Scaglione D."/>
            <person name="Reyes-Chin-Wo S."/>
            <person name="Acquadro A."/>
            <person name="Froenicke L."/>
            <person name="Portis E."/>
            <person name="Beitel C."/>
            <person name="Tirone M."/>
            <person name="Mauro R."/>
            <person name="Lo Monaco A."/>
            <person name="Mauromicale G."/>
            <person name="Faccioli P."/>
            <person name="Cattivelli L."/>
            <person name="Rieseberg L."/>
            <person name="Michelmore R."/>
            <person name="Lanteri S."/>
        </authorList>
    </citation>
    <scope>NUCLEOTIDE SEQUENCE [LARGE SCALE GENOMIC DNA]</scope>
    <source>
        <strain evidence="10">2C</strain>
    </source>
</reference>
<comment type="caution">
    <text evidence="10">The sequence shown here is derived from an EMBL/GenBank/DDBJ whole genome shotgun (WGS) entry which is preliminary data.</text>
</comment>
<accession>A0A103XXQ8</accession>
<feature type="compositionally biased region" description="Low complexity" evidence="8">
    <location>
        <begin position="17"/>
        <end position="33"/>
    </location>
</feature>
<dbReference type="Pfam" id="PF01363">
    <property type="entry name" value="FYVE"/>
    <property type="match status" value="1"/>
</dbReference>
<dbReference type="InterPro" id="IPR000306">
    <property type="entry name" value="Znf_FYVE"/>
</dbReference>
<dbReference type="PANTHER" id="PTHR22870">
    <property type="entry name" value="REGULATOR OF CHROMOSOME CONDENSATION"/>
    <property type="match status" value="1"/>
</dbReference>
<dbReference type="InterPro" id="IPR013083">
    <property type="entry name" value="Znf_RING/FYVE/PHD"/>
</dbReference>
<dbReference type="InterPro" id="IPR051210">
    <property type="entry name" value="Ub_ligase/GEF_domain"/>
</dbReference>
<dbReference type="PROSITE" id="PS50178">
    <property type="entry name" value="ZF_FYVE"/>
    <property type="match status" value="1"/>
</dbReference>
<feature type="repeat" description="RCC1" evidence="6">
    <location>
        <begin position="274"/>
        <end position="325"/>
    </location>
</feature>
<name>A0A103XXQ8_CYNCS</name>
<feature type="non-terminal residue" evidence="10">
    <location>
        <position position="1"/>
    </location>
</feature>
<feature type="repeat" description="RCC1" evidence="6">
    <location>
        <begin position="155"/>
        <end position="209"/>
    </location>
</feature>
<dbReference type="InterPro" id="IPR017455">
    <property type="entry name" value="Znf_FYVE-rel"/>
</dbReference>
<evidence type="ECO:0000256" key="1">
    <source>
        <dbReference type="ARBA" id="ARBA00022723"/>
    </source>
</evidence>
<feature type="repeat" description="RCC1" evidence="6">
    <location>
        <begin position="41"/>
        <end position="102"/>
    </location>
</feature>
<evidence type="ECO:0000256" key="7">
    <source>
        <dbReference type="SAM" id="Coils"/>
    </source>
</evidence>
<keyword evidence="3 5" id="KW-0863">Zinc-finger</keyword>
<evidence type="ECO:0000256" key="3">
    <source>
        <dbReference type="ARBA" id="ARBA00022771"/>
    </source>
</evidence>
<dbReference type="GO" id="GO:0008270">
    <property type="term" value="F:zinc ion binding"/>
    <property type="evidence" value="ECO:0007669"/>
    <property type="project" value="UniProtKB-KW"/>
</dbReference>
<dbReference type="Proteomes" id="UP000243975">
    <property type="component" value="Unassembled WGS sequence"/>
</dbReference>
<dbReference type="SMART" id="SM00064">
    <property type="entry name" value="FYVE"/>
    <property type="match status" value="1"/>
</dbReference>
<dbReference type="PROSITE" id="PS50012">
    <property type="entry name" value="RCC1_3"/>
    <property type="match status" value="7"/>
</dbReference>
<dbReference type="InterPro" id="IPR058923">
    <property type="entry name" value="RCC1-like_dom"/>
</dbReference>
<feature type="repeat" description="RCC1" evidence="6">
    <location>
        <begin position="103"/>
        <end position="154"/>
    </location>
</feature>
<dbReference type="SUPFAM" id="SSF57903">
    <property type="entry name" value="FYVE/PHD zinc finger"/>
    <property type="match status" value="1"/>
</dbReference>
<feature type="region of interest" description="Disordered" evidence="8">
    <location>
        <begin position="1"/>
        <end position="33"/>
    </location>
</feature>
<feature type="domain" description="FYVE-type" evidence="9">
    <location>
        <begin position="434"/>
        <end position="496"/>
    </location>
</feature>
<dbReference type="InterPro" id="IPR000408">
    <property type="entry name" value="Reg_chr_condens"/>
</dbReference>
<dbReference type="OMA" id="HNISCGN"/>
<dbReference type="Gramene" id="KVH98841">
    <property type="protein sequence ID" value="KVH98841"/>
    <property type="gene ID" value="Ccrd_022917"/>
</dbReference>
<feature type="region of interest" description="Disordered" evidence="8">
    <location>
        <begin position="503"/>
        <end position="533"/>
    </location>
</feature>
<dbReference type="STRING" id="59895.A0A103XXQ8"/>
<keyword evidence="11" id="KW-1185">Reference proteome</keyword>
<proteinExistence type="predicted"/>
<dbReference type="PROSITE" id="PS00626">
    <property type="entry name" value="RCC1_2"/>
    <property type="match status" value="1"/>
</dbReference>
<dbReference type="AlphaFoldDB" id="A0A103XXQ8"/>
<dbReference type="InterPro" id="IPR011011">
    <property type="entry name" value="Znf_FYVE_PHD"/>
</dbReference>
<evidence type="ECO:0000256" key="5">
    <source>
        <dbReference type="PROSITE-ProRule" id="PRU00091"/>
    </source>
</evidence>
<dbReference type="FunFam" id="2.130.10.30:FF:000028">
    <property type="entry name" value="PH, RCC1 and FYVE domains-containing protein 1"/>
    <property type="match status" value="1"/>
</dbReference>
<evidence type="ECO:0000259" key="9">
    <source>
        <dbReference type="PROSITE" id="PS50178"/>
    </source>
</evidence>
<dbReference type="Gene3D" id="2.130.10.30">
    <property type="entry name" value="Regulator of chromosome condensation 1/beta-lactamase-inhibitor protein II"/>
    <property type="match status" value="2"/>
</dbReference>
<feature type="repeat" description="RCC1" evidence="6">
    <location>
        <begin position="210"/>
        <end position="261"/>
    </location>
</feature>
<dbReference type="InterPro" id="IPR009091">
    <property type="entry name" value="RCC1/BLIP-II"/>
</dbReference>
<feature type="region of interest" description="Disordered" evidence="8">
    <location>
        <begin position="547"/>
        <end position="568"/>
    </location>
</feature>